<protein>
    <submittedName>
        <fullName evidence="2">Uncharacterized protein</fullName>
    </submittedName>
</protein>
<feature type="transmembrane region" description="Helical" evidence="1">
    <location>
        <begin position="12"/>
        <end position="35"/>
    </location>
</feature>
<evidence type="ECO:0000313" key="3">
    <source>
        <dbReference type="Proteomes" id="UP000480350"/>
    </source>
</evidence>
<accession>A0A7C9NDT2</accession>
<keyword evidence="1" id="KW-0812">Transmembrane</keyword>
<keyword evidence="1" id="KW-1133">Transmembrane helix</keyword>
<dbReference type="Proteomes" id="UP000480350">
    <property type="component" value="Unassembled WGS sequence"/>
</dbReference>
<proteinExistence type="predicted"/>
<sequence>MASHEDGRGKSTPWSFLAGAVLTPVVLFGGMALAIGRGSFYVLDPEYIITSVFGVPLVAFLATFLLSKMNEVRPKVPRWTTIWVAFVSLAHLFIWIQMAAAA</sequence>
<keyword evidence="3" id="KW-1185">Reference proteome</keyword>
<evidence type="ECO:0000313" key="2">
    <source>
        <dbReference type="EMBL" id="MXQ07719.1"/>
    </source>
</evidence>
<dbReference type="AlphaFoldDB" id="A0A7C9NDT2"/>
<reference evidence="2 3" key="2">
    <citation type="submission" date="2020-03" db="EMBL/GenBank/DDBJ databases">
        <title>Kangsaoukella pontilimi gen. nov., sp. nov., a new member of the family Rhodobacteraceae isolated from a tidal mudflat.</title>
        <authorList>
            <person name="Kim I.S."/>
        </authorList>
    </citation>
    <scope>NUCLEOTIDE SEQUENCE [LARGE SCALE GENOMIC DNA]</scope>
    <source>
        <strain evidence="2 3">GH1-50</strain>
    </source>
</reference>
<feature type="transmembrane region" description="Helical" evidence="1">
    <location>
        <begin position="47"/>
        <end position="67"/>
    </location>
</feature>
<evidence type="ECO:0000256" key="1">
    <source>
        <dbReference type="SAM" id="Phobius"/>
    </source>
</evidence>
<organism evidence="2 3">
    <name type="scientific">Kangsaoukella pontilimi</name>
    <dbReference type="NCBI Taxonomy" id="2691042"/>
    <lineage>
        <taxon>Bacteria</taxon>
        <taxon>Pseudomonadati</taxon>
        <taxon>Pseudomonadota</taxon>
        <taxon>Alphaproteobacteria</taxon>
        <taxon>Rhodobacterales</taxon>
        <taxon>Paracoccaceae</taxon>
        <taxon>Kangsaoukella</taxon>
    </lineage>
</organism>
<dbReference type="EMBL" id="WUPT01000001">
    <property type="protein sequence ID" value="MXQ07719.1"/>
    <property type="molecule type" value="Genomic_DNA"/>
</dbReference>
<comment type="caution">
    <text evidence="2">The sequence shown here is derived from an EMBL/GenBank/DDBJ whole genome shotgun (WGS) entry which is preliminary data.</text>
</comment>
<gene>
    <name evidence="2" type="ORF">GQ651_07660</name>
</gene>
<dbReference type="RefSeq" id="WP_160763581.1">
    <property type="nucleotide sequence ID" value="NZ_WUPT01000001.1"/>
</dbReference>
<keyword evidence="1" id="KW-0472">Membrane</keyword>
<name>A0A7C9NDT2_9RHOB</name>
<feature type="transmembrane region" description="Helical" evidence="1">
    <location>
        <begin position="79"/>
        <end position="100"/>
    </location>
</feature>
<reference evidence="2 3" key="1">
    <citation type="submission" date="2019-12" db="EMBL/GenBank/DDBJ databases">
        <authorList>
            <person name="Lee S.D."/>
        </authorList>
    </citation>
    <scope>NUCLEOTIDE SEQUENCE [LARGE SCALE GENOMIC DNA]</scope>
    <source>
        <strain evidence="2 3">GH1-50</strain>
    </source>
</reference>